<evidence type="ECO:0000313" key="2">
    <source>
        <dbReference type="EMBL" id="EUC35216.1"/>
    </source>
</evidence>
<feature type="region of interest" description="Disordered" evidence="1">
    <location>
        <begin position="21"/>
        <end position="52"/>
    </location>
</feature>
<reference evidence="2 3" key="1">
    <citation type="journal article" date="2013" name="PLoS Genet.">
        <title>Comparative genome structure, secondary metabolite, and effector coding capacity across Cochliobolus pathogens.</title>
        <authorList>
            <person name="Condon B.J."/>
            <person name="Leng Y."/>
            <person name="Wu D."/>
            <person name="Bushley K.E."/>
            <person name="Ohm R.A."/>
            <person name="Otillar R."/>
            <person name="Martin J."/>
            <person name="Schackwitz W."/>
            <person name="Grimwood J."/>
            <person name="MohdZainudin N."/>
            <person name="Xue C."/>
            <person name="Wang R."/>
            <person name="Manning V.A."/>
            <person name="Dhillon B."/>
            <person name="Tu Z.J."/>
            <person name="Steffenson B.J."/>
            <person name="Salamov A."/>
            <person name="Sun H."/>
            <person name="Lowry S."/>
            <person name="LaButti K."/>
            <person name="Han J."/>
            <person name="Copeland A."/>
            <person name="Lindquist E."/>
            <person name="Barry K."/>
            <person name="Schmutz J."/>
            <person name="Baker S.E."/>
            <person name="Ciuffetti L.M."/>
            <person name="Grigoriev I.V."/>
            <person name="Zhong S."/>
            <person name="Turgeon B.G."/>
        </authorList>
    </citation>
    <scope>NUCLEOTIDE SEQUENCE [LARGE SCALE GENOMIC DNA]</scope>
    <source>
        <strain evidence="2 3">26-R-13</strain>
    </source>
</reference>
<dbReference type="HOGENOM" id="CLU_2305590_0_0_1"/>
<dbReference type="AlphaFoldDB" id="W6YUR0"/>
<dbReference type="KEGG" id="bze:COCCADRAFT_91254"/>
<evidence type="ECO:0000256" key="1">
    <source>
        <dbReference type="SAM" id="MobiDB-lite"/>
    </source>
</evidence>
<protein>
    <submittedName>
        <fullName evidence="2">Uncharacterized protein</fullName>
    </submittedName>
</protein>
<dbReference type="RefSeq" id="XP_007710447.1">
    <property type="nucleotide sequence ID" value="XM_007712257.1"/>
</dbReference>
<dbReference type="GeneID" id="19153141"/>
<accession>W6YUR0</accession>
<gene>
    <name evidence="2" type="ORF">COCCADRAFT_91254</name>
</gene>
<dbReference type="Proteomes" id="UP000053841">
    <property type="component" value="Unassembled WGS sequence"/>
</dbReference>
<name>W6YUR0_COCC2</name>
<dbReference type="EMBL" id="KI964578">
    <property type="protein sequence ID" value="EUC35216.1"/>
    <property type="molecule type" value="Genomic_DNA"/>
</dbReference>
<proteinExistence type="predicted"/>
<sequence length="100" mass="11519">MLNQSPIDRSILDLQLQTQTTSFFPPPLPEGERNLPPTQSPKATRYHISHPREEEEKLLTSIFCPQWGRERSTAQPSSAQPSLTRYIIPHSQINHYIRGQ</sequence>
<organism evidence="2 3">
    <name type="scientific">Cochliobolus carbonum (strain 26-R-13)</name>
    <name type="common">Maize leaf spot fungus</name>
    <name type="synonym">Bipolaris zeicola</name>
    <dbReference type="NCBI Taxonomy" id="930089"/>
    <lineage>
        <taxon>Eukaryota</taxon>
        <taxon>Fungi</taxon>
        <taxon>Dikarya</taxon>
        <taxon>Ascomycota</taxon>
        <taxon>Pezizomycotina</taxon>
        <taxon>Dothideomycetes</taxon>
        <taxon>Pleosporomycetidae</taxon>
        <taxon>Pleosporales</taxon>
        <taxon>Pleosporineae</taxon>
        <taxon>Pleosporaceae</taxon>
        <taxon>Bipolaris</taxon>
    </lineage>
</organism>
<evidence type="ECO:0000313" key="3">
    <source>
        <dbReference type="Proteomes" id="UP000053841"/>
    </source>
</evidence>
<keyword evidence="3" id="KW-1185">Reference proteome</keyword>